<sequence length="62" mass="6730">MAKTCEICGKGTKAGKTVTFSHKINNRNFKPNVHKVRAIVDGSPKSINVCTKCLKSGRVQKA</sequence>
<evidence type="ECO:0000256" key="3">
    <source>
        <dbReference type="ARBA" id="ARBA00023274"/>
    </source>
</evidence>
<keyword evidence="2 5" id="KW-0689">Ribosomal protein</keyword>
<dbReference type="GO" id="GO:0005840">
    <property type="term" value="C:ribosome"/>
    <property type="evidence" value="ECO:0007669"/>
    <property type="project" value="UniProtKB-KW"/>
</dbReference>
<protein>
    <recommendedName>
        <fullName evidence="4 5">Large ribosomal subunit protein bL28</fullName>
    </recommendedName>
</protein>
<dbReference type="EMBL" id="UFTA01000002">
    <property type="protein sequence ID" value="SUU92620.1"/>
    <property type="molecule type" value="Genomic_DNA"/>
</dbReference>
<dbReference type="InterPro" id="IPR026569">
    <property type="entry name" value="Ribosomal_bL28"/>
</dbReference>
<keyword evidence="8" id="KW-1185">Reference proteome</keyword>
<dbReference type="NCBIfam" id="TIGR00009">
    <property type="entry name" value="L28"/>
    <property type="match status" value="1"/>
</dbReference>
<dbReference type="EMBL" id="PKGS01000005">
    <property type="protein sequence ID" value="PKZ15826.1"/>
    <property type="molecule type" value="Genomic_DNA"/>
</dbReference>
<dbReference type="AlphaFoldDB" id="A0A2I1M6Q9"/>
<dbReference type="GO" id="GO:1990904">
    <property type="term" value="C:ribonucleoprotein complex"/>
    <property type="evidence" value="ECO:0007669"/>
    <property type="project" value="UniProtKB-KW"/>
</dbReference>
<dbReference type="PANTHER" id="PTHR39080:SF1">
    <property type="entry name" value="LARGE RIBOSOMAL SUBUNIT PROTEIN BL28A"/>
    <property type="match status" value="1"/>
</dbReference>
<comment type="similarity">
    <text evidence="1 5">Belongs to the bacterial ribosomal protein bL28 family.</text>
</comment>
<evidence type="ECO:0000256" key="5">
    <source>
        <dbReference type="HAMAP-Rule" id="MF_00373"/>
    </source>
</evidence>
<evidence type="ECO:0000313" key="6">
    <source>
        <dbReference type="EMBL" id="PKZ15826.1"/>
    </source>
</evidence>
<reference evidence="6 8" key="1">
    <citation type="submission" date="2017-12" db="EMBL/GenBank/DDBJ databases">
        <title>Phylogenetic diversity of female urinary microbiome.</title>
        <authorList>
            <person name="Thomas-White K."/>
            <person name="Wolfe A.J."/>
        </authorList>
    </citation>
    <scope>NUCLEOTIDE SEQUENCE [LARGE SCALE GENOMIC DNA]</scope>
    <source>
        <strain evidence="6 8">UMB0119</strain>
    </source>
</reference>
<dbReference type="Proteomes" id="UP000255124">
    <property type="component" value="Unassembled WGS sequence"/>
</dbReference>
<dbReference type="OrthoDB" id="9805609at2"/>
<dbReference type="InterPro" id="IPR034704">
    <property type="entry name" value="Ribosomal_bL28/bL31-like_sf"/>
</dbReference>
<dbReference type="Proteomes" id="UP000234335">
    <property type="component" value="Unassembled WGS sequence"/>
</dbReference>
<dbReference type="RefSeq" id="WP_101540644.1">
    <property type="nucleotide sequence ID" value="NZ_JAPJPW010000002.1"/>
</dbReference>
<proteinExistence type="inferred from homology"/>
<evidence type="ECO:0000256" key="2">
    <source>
        <dbReference type="ARBA" id="ARBA00022980"/>
    </source>
</evidence>
<dbReference type="Gene3D" id="2.30.170.40">
    <property type="entry name" value="Ribosomal protein L28/L24"/>
    <property type="match status" value="1"/>
</dbReference>
<evidence type="ECO:0000313" key="7">
    <source>
        <dbReference type="EMBL" id="SUU92620.1"/>
    </source>
</evidence>
<dbReference type="InterPro" id="IPR037147">
    <property type="entry name" value="Ribosomal_bL28_sf"/>
</dbReference>
<name>A0A2I1M6Q9_9FIRM</name>
<reference evidence="7 9" key="2">
    <citation type="submission" date="2018-06" db="EMBL/GenBank/DDBJ databases">
        <authorList>
            <consortium name="Pathogen Informatics"/>
            <person name="Doyle S."/>
        </authorList>
    </citation>
    <scope>NUCLEOTIDE SEQUENCE [LARGE SCALE GENOMIC DNA]</scope>
    <source>
        <strain evidence="7 9">NCTC9810</strain>
    </source>
</reference>
<dbReference type="SUPFAM" id="SSF143800">
    <property type="entry name" value="L28p-like"/>
    <property type="match status" value="1"/>
</dbReference>
<dbReference type="Pfam" id="PF00830">
    <property type="entry name" value="Ribosomal_L28"/>
    <property type="match status" value="1"/>
</dbReference>
<evidence type="ECO:0000256" key="4">
    <source>
        <dbReference type="ARBA" id="ARBA00035174"/>
    </source>
</evidence>
<dbReference type="InterPro" id="IPR001383">
    <property type="entry name" value="Ribosomal_bL28_bact-type"/>
</dbReference>
<dbReference type="PANTHER" id="PTHR39080">
    <property type="entry name" value="50S RIBOSOMAL PROTEIN L28"/>
    <property type="match status" value="1"/>
</dbReference>
<evidence type="ECO:0000313" key="9">
    <source>
        <dbReference type="Proteomes" id="UP000255124"/>
    </source>
</evidence>
<organism evidence="6 8">
    <name type="scientific">Anaerococcus octavius</name>
    <dbReference type="NCBI Taxonomy" id="54007"/>
    <lineage>
        <taxon>Bacteria</taxon>
        <taxon>Bacillati</taxon>
        <taxon>Bacillota</taxon>
        <taxon>Tissierellia</taxon>
        <taxon>Tissierellales</taxon>
        <taxon>Peptoniphilaceae</taxon>
        <taxon>Anaerococcus</taxon>
    </lineage>
</organism>
<keyword evidence="3 5" id="KW-0687">Ribonucleoprotein</keyword>
<accession>A0A2I1M6Q9</accession>
<gene>
    <name evidence="5 6" type="primary">rpmB</name>
    <name evidence="6" type="ORF">CYJ34_07350</name>
    <name evidence="7" type="ORF">NCTC9810_00954</name>
</gene>
<dbReference type="InterPro" id="IPR050096">
    <property type="entry name" value="Bacterial_rp_bL28"/>
</dbReference>
<dbReference type="HAMAP" id="MF_00373">
    <property type="entry name" value="Ribosomal_bL28"/>
    <property type="match status" value="1"/>
</dbReference>
<dbReference type="GO" id="GO:0006412">
    <property type="term" value="P:translation"/>
    <property type="evidence" value="ECO:0007669"/>
    <property type="project" value="UniProtKB-UniRule"/>
</dbReference>
<dbReference type="GO" id="GO:0003735">
    <property type="term" value="F:structural constituent of ribosome"/>
    <property type="evidence" value="ECO:0007669"/>
    <property type="project" value="InterPro"/>
</dbReference>
<evidence type="ECO:0000313" key="8">
    <source>
        <dbReference type="Proteomes" id="UP000234335"/>
    </source>
</evidence>
<evidence type="ECO:0000256" key="1">
    <source>
        <dbReference type="ARBA" id="ARBA00008760"/>
    </source>
</evidence>